<feature type="transmembrane region" description="Helical" evidence="5">
    <location>
        <begin position="336"/>
        <end position="354"/>
    </location>
</feature>
<name>A0A8C9TXL7_SCLFO</name>
<dbReference type="GeneTree" id="ENSGT00940000154922"/>
<feature type="transmembrane region" description="Helical" evidence="5">
    <location>
        <begin position="195"/>
        <end position="215"/>
    </location>
</feature>
<keyword evidence="2 5" id="KW-0812">Transmembrane</keyword>
<keyword evidence="4 5" id="KW-0472">Membrane</keyword>
<dbReference type="Ensembl" id="ENSSFOT00015050713.1">
    <property type="protein sequence ID" value="ENSSFOP00015056628.1"/>
    <property type="gene ID" value="ENSSFOG00015006699.2"/>
</dbReference>
<dbReference type="PANTHER" id="PTHR24064">
    <property type="entry name" value="SOLUTE CARRIER FAMILY 22 MEMBER"/>
    <property type="match status" value="1"/>
</dbReference>
<reference evidence="7 8" key="1">
    <citation type="submission" date="2019-04" db="EMBL/GenBank/DDBJ databases">
        <authorList>
            <consortium name="Wellcome Sanger Institute Data Sharing"/>
        </authorList>
    </citation>
    <scope>NUCLEOTIDE SEQUENCE [LARGE SCALE GENOMIC DNA]</scope>
</reference>
<evidence type="ECO:0000256" key="2">
    <source>
        <dbReference type="ARBA" id="ARBA00022692"/>
    </source>
</evidence>
<reference evidence="7" key="2">
    <citation type="submission" date="2025-08" db="UniProtKB">
        <authorList>
            <consortium name="Ensembl"/>
        </authorList>
    </citation>
    <scope>IDENTIFICATION</scope>
</reference>
<comment type="subcellular location">
    <subcellularLocation>
        <location evidence="1">Membrane</location>
        <topology evidence="1">Multi-pass membrane protein</topology>
    </subcellularLocation>
</comment>
<dbReference type="OrthoDB" id="2544694at2759"/>
<evidence type="ECO:0000259" key="6">
    <source>
        <dbReference type="PROSITE" id="PS50850"/>
    </source>
</evidence>
<keyword evidence="3 5" id="KW-1133">Transmembrane helix</keyword>
<feature type="transmembrane region" description="Helical" evidence="5">
    <location>
        <begin position="170"/>
        <end position="189"/>
    </location>
</feature>
<dbReference type="PROSITE" id="PS50850">
    <property type="entry name" value="MFS"/>
    <property type="match status" value="1"/>
</dbReference>
<dbReference type="Gene3D" id="1.20.1250.20">
    <property type="entry name" value="MFS general substrate transporter like domains"/>
    <property type="match status" value="1"/>
</dbReference>
<evidence type="ECO:0000256" key="4">
    <source>
        <dbReference type="ARBA" id="ARBA00023136"/>
    </source>
</evidence>
<dbReference type="Proteomes" id="UP000694397">
    <property type="component" value="Chromosome 4"/>
</dbReference>
<protein>
    <submittedName>
        <fullName evidence="7">Solute carrier family 22 member 7a</fullName>
    </submittedName>
</protein>
<evidence type="ECO:0000256" key="3">
    <source>
        <dbReference type="ARBA" id="ARBA00022989"/>
    </source>
</evidence>
<evidence type="ECO:0000256" key="1">
    <source>
        <dbReference type="ARBA" id="ARBA00004141"/>
    </source>
</evidence>
<feature type="transmembrane region" description="Helical" evidence="5">
    <location>
        <begin position="482"/>
        <end position="502"/>
    </location>
</feature>
<evidence type="ECO:0000256" key="5">
    <source>
        <dbReference type="SAM" id="Phobius"/>
    </source>
</evidence>
<dbReference type="GO" id="GO:0022857">
    <property type="term" value="F:transmembrane transporter activity"/>
    <property type="evidence" value="ECO:0007669"/>
    <property type="project" value="InterPro"/>
</dbReference>
<evidence type="ECO:0000313" key="7">
    <source>
        <dbReference type="Ensembl" id="ENSSFOP00015056628.1"/>
    </source>
</evidence>
<proteinExistence type="predicted"/>
<dbReference type="InterPro" id="IPR020846">
    <property type="entry name" value="MFS_dom"/>
</dbReference>
<feature type="transmembrane region" description="Helical" evidence="5">
    <location>
        <begin position="139"/>
        <end position="158"/>
    </location>
</feature>
<dbReference type="AlphaFoldDB" id="A0A8C9TXL7"/>
<feature type="transmembrane region" description="Helical" evidence="5">
    <location>
        <begin position="522"/>
        <end position="540"/>
    </location>
</feature>
<evidence type="ECO:0000313" key="8">
    <source>
        <dbReference type="Proteomes" id="UP000694397"/>
    </source>
</evidence>
<feature type="transmembrane region" description="Helical" evidence="5">
    <location>
        <begin position="397"/>
        <end position="413"/>
    </location>
</feature>
<dbReference type="InterPro" id="IPR036259">
    <property type="entry name" value="MFS_trans_sf"/>
</dbReference>
<dbReference type="Pfam" id="PF00083">
    <property type="entry name" value="Sugar_tr"/>
    <property type="match status" value="1"/>
</dbReference>
<keyword evidence="8" id="KW-1185">Reference proteome</keyword>
<feature type="transmembrane region" description="Helical" evidence="5">
    <location>
        <begin position="256"/>
        <end position="274"/>
    </location>
</feature>
<feature type="transmembrane region" description="Helical" evidence="5">
    <location>
        <begin position="227"/>
        <end position="250"/>
    </location>
</feature>
<dbReference type="InterPro" id="IPR005828">
    <property type="entry name" value="MFS_sugar_transport-like"/>
</dbReference>
<feature type="domain" description="Major facilitator superfamily (MFS) profile" evidence="6">
    <location>
        <begin position="92"/>
        <end position="507"/>
    </location>
</feature>
<accession>A0A8C9TXL7</accession>
<reference evidence="7" key="3">
    <citation type="submission" date="2025-09" db="UniProtKB">
        <authorList>
            <consortium name="Ensembl"/>
        </authorList>
    </citation>
    <scope>IDENTIFICATION</scope>
</reference>
<sequence>GSTGDGPRGTAHKTEVLQEVGGFSRFQFLVLHLISFSRLVIPLHFLLHNFISAVPPHRCALPHLENYGAQADEETLELSIPRNPSGALSSCTAFFAPYGNVSNSSAVALPCQNGWVYERSKFLSTTVTEWDLVCDNMKFNQSLATFFFVGVTLGGVLFGNLSDKFGRKPMLLVSFVLGGIMGTLAAFSVSYTMFAVTRTLCGVALTGITITTISLSIEWADIKHRTFTGIIVSLVWSVGNMLLALLAYFIRDWRHLMLVVTSPFLPALIIWWWIPESARWLLVNGKVEAAQKFLSQCAKMNGKFNQTTPHLQHLRVSGLFHCTYLDLVKTTKLRKITACCGIFWFAVAFTYYGISFKITGFGLNMYLTHFTYAAIEVPAKVLTYFTLDRVGRRNVQAWSLIITGIFIGINTVIPTDYGLVRTLVAVTGKGFSESAFTTAFLYTTELFPTVLRQCGLGYTSFVGRIGSSLAPLIMLLEDVWEFTPPLIFATVAILGGCVVFLLSETLNTRLPESIQDVEEERFVWACVSGCLEMFATWFVWPHLTFQFFCSSRNKRTPENQLENIEMN</sequence>
<gene>
    <name evidence="7" type="primary">slc22a7a</name>
</gene>
<organism evidence="7 8">
    <name type="scientific">Scleropages formosus</name>
    <name type="common">Asian bonytongue</name>
    <name type="synonym">Osteoglossum formosum</name>
    <dbReference type="NCBI Taxonomy" id="113540"/>
    <lineage>
        <taxon>Eukaryota</taxon>
        <taxon>Metazoa</taxon>
        <taxon>Chordata</taxon>
        <taxon>Craniata</taxon>
        <taxon>Vertebrata</taxon>
        <taxon>Euteleostomi</taxon>
        <taxon>Actinopterygii</taxon>
        <taxon>Neopterygii</taxon>
        <taxon>Teleostei</taxon>
        <taxon>Osteoglossocephala</taxon>
        <taxon>Osteoglossomorpha</taxon>
        <taxon>Osteoglossiformes</taxon>
        <taxon>Osteoglossidae</taxon>
        <taxon>Scleropages</taxon>
    </lineage>
</organism>
<dbReference type="GO" id="GO:0016020">
    <property type="term" value="C:membrane"/>
    <property type="evidence" value="ECO:0007669"/>
    <property type="project" value="UniProtKB-SubCell"/>
</dbReference>
<dbReference type="SUPFAM" id="SSF103473">
    <property type="entry name" value="MFS general substrate transporter"/>
    <property type="match status" value="1"/>
</dbReference>